<dbReference type="Gene3D" id="1.10.10.10">
    <property type="entry name" value="Winged helix-like DNA-binding domain superfamily/Winged helix DNA-binding domain"/>
    <property type="match status" value="1"/>
</dbReference>
<keyword evidence="7" id="KW-1185">Reference proteome</keyword>
<dbReference type="Gene3D" id="3.40.190.10">
    <property type="entry name" value="Periplasmic binding protein-like II"/>
    <property type="match status" value="2"/>
</dbReference>
<dbReference type="PANTHER" id="PTHR30126">
    <property type="entry name" value="HTH-TYPE TRANSCRIPTIONAL REGULATOR"/>
    <property type="match status" value="1"/>
</dbReference>
<dbReference type="SUPFAM" id="SSF53850">
    <property type="entry name" value="Periplasmic binding protein-like II"/>
    <property type="match status" value="1"/>
</dbReference>
<dbReference type="InterPro" id="IPR000847">
    <property type="entry name" value="LysR_HTH_N"/>
</dbReference>
<reference evidence="6" key="1">
    <citation type="submission" date="2022-12" db="EMBL/GenBank/DDBJ databases">
        <title>New Phytohabitans aurantiacus sp. RD004123 nov., an actinomycete isolated from soil.</title>
        <authorList>
            <person name="Triningsih D.W."/>
            <person name="Harunari E."/>
            <person name="Igarashi Y."/>
        </authorList>
    </citation>
    <scope>NUCLEOTIDE SEQUENCE</scope>
    <source>
        <strain evidence="6">RD004123</strain>
    </source>
</reference>
<proteinExistence type="inferred from homology"/>
<evidence type="ECO:0000256" key="4">
    <source>
        <dbReference type="ARBA" id="ARBA00023163"/>
    </source>
</evidence>
<dbReference type="InterPro" id="IPR036390">
    <property type="entry name" value="WH_DNA-bd_sf"/>
</dbReference>
<evidence type="ECO:0000313" key="7">
    <source>
        <dbReference type="Proteomes" id="UP001144280"/>
    </source>
</evidence>
<organism evidence="6 7">
    <name type="scientific">Phytohabitans aurantiacus</name>
    <dbReference type="NCBI Taxonomy" id="3016789"/>
    <lineage>
        <taxon>Bacteria</taxon>
        <taxon>Bacillati</taxon>
        <taxon>Actinomycetota</taxon>
        <taxon>Actinomycetes</taxon>
        <taxon>Micromonosporales</taxon>
        <taxon>Micromonosporaceae</taxon>
    </lineage>
</organism>
<gene>
    <name evidence="6" type="ORF">Pa4123_75170</name>
</gene>
<comment type="caution">
    <text evidence="6">The sequence shown here is derived from an EMBL/GenBank/DDBJ whole genome shotgun (WGS) entry which is preliminary data.</text>
</comment>
<dbReference type="PROSITE" id="PS50931">
    <property type="entry name" value="HTH_LYSR"/>
    <property type="match status" value="1"/>
</dbReference>
<comment type="similarity">
    <text evidence="1">Belongs to the LysR transcriptional regulatory family.</text>
</comment>
<evidence type="ECO:0000313" key="6">
    <source>
        <dbReference type="EMBL" id="GLI02239.1"/>
    </source>
</evidence>
<evidence type="ECO:0000256" key="3">
    <source>
        <dbReference type="ARBA" id="ARBA00023125"/>
    </source>
</evidence>
<dbReference type="InterPro" id="IPR036388">
    <property type="entry name" value="WH-like_DNA-bd_sf"/>
</dbReference>
<accession>A0ABQ5R633</accession>
<dbReference type="Proteomes" id="UP001144280">
    <property type="component" value="Unassembled WGS sequence"/>
</dbReference>
<keyword evidence="2" id="KW-0805">Transcription regulation</keyword>
<dbReference type="RefSeq" id="WP_281903735.1">
    <property type="nucleotide sequence ID" value="NZ_BSDI01000057.1"/>
</dbReference>
<evidence type="ECO:0000256" key="1">
    <source>
        <dbReference type="ARBA" id="ARBA00009437"/>
    </source>
</evidence>
<evidence type="ECO:0000256" key="2">
    <source>
        <dbReference type="ARBA" id="ARBA00023015"/>
    </source>
</evidence>
<dbReference type="Pfam" id="PF03466">
    <property type="entry name" value="LysR_substrate"/>
    <property type="match status" value="1"/>
</dbReference>
<dbReference type="SUPFAM" id="SSF46785">
    <property type="entry name" value="Winged helix' DNA-binding domain"/>
    <property type="match status" value="1"/>
</dbReference>
<protein>
    <recommendedName>
        <fullName evidence="5">HTH lysR-type domain-containing protein</fullName>
    </recommendedName>
</protein>
<name>A0ABQ5R633_9ACTN</name>
<keyword evidence="4" id="KW-0804">Transcription</keyword>
<sequence>MRLDPRRLAVLRAVADAGSVLGAAAALHLTPSAVSQHVARLEAEAGVTLLDRSRLGGRRAAGLTPAGKLLARHAGRLAGVLAEAERDLAALTGQVAGTVRVGAFPTTIRHLVAPAAIAAGPHVRVRVQQIESEPGLAALRAGALDLLIVDRDAADPAPQRPGLAASPLLLDPYQLAVPAAWGAVDSVEALLGRPWVDGPPGSVARRSLDRIAGQHGAALERAHECLEYPAALSLVAAGLAVAVVPALALPDPPDSRVRLLPAAVLGARRLDLVHRAGRHEPSPAARLVAGEIRAAALDLEPDRPGHRPSRT</sequence>
<keyword evidence="3" id="KW-0238">DNA-binding</keyword>
<dbReference type="EMBL" id="BSDI01000057">
    <property type="protein sequence ID" value="GLI02239.1"/>
    <property type="molecule type" value="Genomic_DNA"/>
</dbReference>
<dbReference type="InterPro" id="IPR005119">
    <property type="entry name" value="LysR_subst-bd"/>
</dbReference>
<dbReference type="Pfam" id="PF00126">
    <property type="entry name" value="HTH_1"/>
    <property type="match status" value="1"/>
</dbReference>
<evidence type="ECO:0000259" key="5">
    <source>
        <dbReference type="PROSITE" id="PS50931"/>
    </source>
</evidence>
<feature type="domain" description="HTH lysR-type" evidence="5">
    <location>
        <begin position="3"/>
        <end position="64"/>
    </location>
</feature>
<dbReference type="PANTHER" id="PTHR30126:SF39">
    <property type="entry name" value="HTH-TYPE TRANSCRIPTIONAL REGULATOR CYSL"/>
    <property type="match status" value="1"/>
</dbReference>